<dbReference type="PANTHER" id="PTHR33164:SF64">
    <property type="entry name" value="TRANSCRIPTIONAL REGULATOR SLYA"/>
    <property type="match status" value="1"/>
</dbReference>
<dbReference type="GO" id="GO:0003700">
    <property type="term" value="F:DNA-binding transcription factor activity"/>
    <property type="evidence" value="ECO:0007669"/>
    <property type="project" value="InterPro"/>
</dbReference>
<keyword evidence="3" id="KW-0804">Transcription</keyword>
<dbReference type="Gene3D" id="1.10.10.10">
    <property type="entry name" value="Winged helix-like DNA-binding domain superfamily/Winged helix DNA-binding domain"/>
    <property type="match status" value="1"/>
</dbReference>
<keyword evidence="2" id="KW-0238">DNA-binding</keyword>
<keyword evidence="1" id="KW-0805">Transcription regulation</keyword>
<dbReference type="SMART" id="SM00347">
    <property type="entry name" value="HTH_MARR"/>
    <property type="match status" value="1"/>
</dbReference>
<accession>A0A221K8E2</accession>
<dbReference type="GO" id="GO:0003677">
    <property type="term" value="F:DNA binding"/>
    <property type="evidence" value="ECO:0007669"/>
    <property type="project" value="UniProtKB-KW"/>
</dbReference>
<dbReference type="InterPro" id="IPR036388">
    <property type="entry name" value="WH-like_DNA-bd_sf"/>
</dbReference>
<evidence type="ECO:0000313" key="6">
    <source>
        <dbReference type="Proteomes" id="UP000199754"/>
    </source>
</evidence>
<dbReference type="AlphaFoldDB" id="A0A221K8E2"/>
<dbReference type="EMBL" id="CP022418">
    <property type="protein sequence ID" value="ASM75245.1"/>
    <property type="molecule type" value="Genomic_DNA"/>
</dbReference>
<feature type="domain" description="HTH marR-type" evidence="4">
    <location>
        <begin position="7"/>
        <end position="139"/>
    </location>
</feature>
<dbReference type="PANTHER" id="PTHR33164">
    <property type="entry name" value="TRANSCRIPTIONAL REGULATOR, MARR FAMILY"/>
    <property type="match status" value="1"/>
</dbReference>
<geneLocation type="plasmid" evidence="5 6">
    <name>pSMR1-3</name>
</geneLocation>
<evidence type="ECO:0000313" key="5">
    <source>
        <dbReference type="EMBL" id="ASM75245.1"/>
    </source>
</evidence>
<dbReference type="KEGG" id="spse:SULPSESMR1_04526"/>
<keyword evidence="5" id="KW-0614">Plasmid</keyword>
<proteinExistence type="predicted"/>
<dbReference type="GO" id="GO:0006950">
    <property type="term" value="P:response to stress"/>
    <property type="evidence" value="ECO:0007669"/>
    <property type="project" value="TreeGrafter"/>
</dbReference>
<dbReference type="Pfam" id="PF01047">
    <property type="entry name" value="MarR"/>
    <property type="match status" value="1"/>
</dbReference>
<protein>
    <submittedName>
        <fullName evidence="5">MarR family protein</fullName>
    </submittedName>
</protein>
<dbReference type="OrthoDB" id="582199at2"/>
<dbReference type="Proteomes" id="UP000199754">
    <property type="component" value="Plasmid pSMR1-3"/>
</dbReference>
<dbReference type="PROSITE" id="PS50995">
    <property type="entry name" value="HTH_MARR_2"/>
    <property type="match status" value="1"/>
</dbReference>
<dbReference type="PRINTS" id="PR00598">
    <property type="entry name" value="HTHMARR"/>
</dbReference>
<dbReference type="InterPro" id="IPR036390">
    <property type="entry name" value="WH_DNA-bd_sf"/>
</dbReference>
<evidence type="ECO:0000259" key="4">
    <source>
        <dbReference type="PROSITE" id="PS50995"/>
    </source>
</evidence>
<evidence type="ECO:0000256" key="3">
    <source>
        <dbReference type="ARBA" id="ARBA00023163"/>
    </source>
</evidence>
<reference evidence="5 6" key="1">
    <citation type="submission" date="2017-07" db="EMBL/GenBank/DDBJ databases">
        <title>Genome Sequence of Sulfitobacter pseudonitzschiae Strain SMR1 Isolated from a culture of the Diatom Skeletonema marinoi.</title>
        <authorList>
            <person name="Topel M."/>
            <person name="Pinder M.I.M."/>
            <person name="Johansson O.N."/>
            <person name="Kourtchenko O."/>
            <person name="Godhe A."/>
            <person name="Clarke A.K."/>
        </authorList>
    </citation>
    <scope>NUCLEOTIDE SEQUENCE [LARGE SCALE GENOMIC DNA]</scope>
    <source>
        <strain evidence="5 6">SMR1</strain>
        <plasmid evidence="5 6">pSMR1-3</plasmid>
    </source>
</reference>
<dbReference type="InterPro" id="IPR000835">
    <property type="entry name" value="HTH_MarR-typ"/>
</dbReference>
<evidence type="ECO:0000256" key="1">
    <source>
        <dbReference type="ARBA" id="ARBA00023015"/>
    </source>
</evidence>
<organism evidence="5 6">
    <name type="scientific">Pseudosulfitobacter pseudonitzschiae</name>
    <dbReference type="NCBI Taxonomy" id="1402135"/>
    <lineage>
        <taxon>Bacteria</taxon>
        <taxon>Pseudomonadati</taxon>
        <taxon>Pseudomonadota</taxon>
        <taxon>Alphaproteobacteria</taxon>
        <taxon>Rhodobacterales</taxon>
        <taxon>Roseobacteraceae</taxon>
        <taxon>Pseudosulfitobacter</taxon>
    </lineage>
</organism>
<gene>
    <name evidence="5" type="ORF">SULPSESMR1_04526</name>
</gene>
<dbReference type="InterPro" id="IPR039422">
    <property type="entry name" value="MarR/SlyA-like"/>
</dbReference>
<dbReference type="SUPFAM" id="SSF46785">
    <property type="entry name" value="Winged helix' DNA-binding domain"/>
    <property type="match status" value="1"/>
</dbReference>
<evidence type="ECO:0000256" key="2">
    <source>
        <dbReference type="ARBA" id="ARBA00023125"/>
    </source>
</evidence>
<keyword evidence="6" id="KW-1185">Reference proteome</keyword>
<sequence length="139" mass="15703">MQKKALDGYISYALATAHRSVDMSIKARLKKHGVQLEAWRIMECLNAENHLTMGALAKAVLINPPTLSKLVDRMVSDGLVHRLIAVSDHRQINLLLTDLGRHRMLKIRKDVEDQDEVLIGKLDGREQSVLIDLLFKLSN</sequence>
<name>A0A221K8E2_9RHOB</name>